<accession>A0A1H6TTG5</accession>
<dbReference type="InterPro" id="IPR030664">
    <property type="entry name" value="SdhA/FrdA/AprA"/>
</dbReference>
<sequence>MALDSKIPQGHISEKWTNHKNNLKLVAPNNRPKIDVIVVGTGLAGASAAASLGEMGYNVKAFCFQDSPRRAHSIAAQGGINAAKNYQNDGDSTYRLFYDTIKGGDYRAREANVHRLAEVSSNIIDQCVAQGVPFARDYGGLLDNRSFGGTQVQRTFYAAGQTGQQLLLGAYSALSRQIGLGNVKMYNRHEMLDIVKVDGKARGIIARNLITGELERHSAHAVIIATGGYGNVYFLSTNAMGSNVTASWKIHKKGAHFANPCYVQIHPTCIPVHGTNQSKLTLMSESLRNSGRIWVPAKKEDAEAIRAGKLRPTQIAEEDRDYYLERRYPAFGNLVPRDVASRAAKERCDDGHGIEANDTNEGVYLDFSAEIITKGKQAALIQGDSNPSDAKIQELGKKWVESKYGNLFTMYEKITDENPYETPMKIYPAVHYTMGGVWVDYNLMSSIPGCFVAGEANFSDHGANRLGASALMQGLADGYFVLPYTVSNYLADEIRTGKISTDTPEFVDAEHSVRQSIEQLINNNGTKSVDHFHKKLGLIMWNKVGMARNEKGLSEAIEEIGQLREDFYADVKVPGAANELNQELEKALRVADFIELGQLMAKDALLRKESCGGHFREEYQDAEGETLRDDENFAYVAAWEYNGSDASKSVLHKEELKYEFIKIAARNYK</sequence>
<evidence type="ECO:0000256" key="8">
    <source>
        <dbReference type="ARBA" id="ARBA00022827"/>
    </source>
</evidence>
<keyword evidence="7" id="KW-0285">Flavoprotein</keyword>
<dbReference type="SUPFAM" id="SSF56425">
    <property type="entry name" value="Succinate dehydrogenase/fumarate reductase flavoprotein, catalytic domain"/>
    <property type="match status" value="1"/>
</dbReference>
<dbReference type="InterPro" id="IPR036188">
    <property type="entry name" value="FAD/NAD-bd_sf"/>
</dbReference>
<keyword evidence="8" id="KW-0274">FAD</keyword>
<keyword evidence="17" id="KW-1185">Reference proteome</keyword>
<organism evidence="16 17">
    <name type="scientific">Flavobacterium terrigena</name>
    <dbReference type="NCBI Taxonomy" id="402734"/>
    <lineage>
        <taxon>Bacteria</taxon>
        <taxon>Pseudomonadati</taxon>
        <taxon>Bacteroidota</taxon>
        <taxon>Flavobacteriia</taxon>
        <taxon>Flavobacteriales</taxon>
        <taxon>Flavobacteriaceae</taxon>
        <taxon>Flavobacterium</taxon>
    </lineage>
</organism>
<gene>
    <name evidence="16" type="ORF">SAMN05660918_1759</name>
</gene>
<feature type="active site" description="Proton acceptor" evidence="13">
    <location>
        <position position="337"/>
    </location>
</feature>
<evidence type="ECO:0000313" key="17">
    <source>
        <dbReference type="Proteomes" id="UP000199702"/>
    </source>
</evidence>
<evidence type="ECO:0000259" key="14">
    <source>
        <dbReference type="Pfam" id="PF00890"/>
    </source>
</evidence>
<evidence type="ECO:0000256" key="4">
    <source>
        <dbReference type="ARBA" id="ARBA00012792"/>
    </source>
</evidence>
<evidence type="ECO:0000256" key="5">
    <source>
        <dbReference type="ARBA" id="ARBA00022448"/>
    </source>
</evidence>
<dbReference type="GO" id="GO:0009061">
    <property type="term" value="P:anaerobic respiration"/>
    <property type="evidence" value="ECO:0007669"/>
    <property type="project" value="TreeGrafter"/>
</dbReference>
<dbReference type="GO" id="GO:0008177">
    <property type="term" value="F:succinate dehydrogenase (quinone) activity"/>
    <property type="evidence" value="ECO:0007669"/>
    <property type="project" value="UniProtKB-EC"/>
</dbReference>
<dbReference type="InterPro" id="IPR037099">
    <property type="entry name" value="Fum_R/Succ_DH_flav-like_C_sf"/>
</dbReference>
<keyword evidence="9" id="KW-0249">Electron transport</keyword>
<dbReference type="InterPro" id="IPR011280">
    <property type="entry name" value="Succ_DH/Fum_Rdt_flav_su"/>
</dbReference>
<dbReference type="InterPro" id="IPR015939">
    <property type="entry name" value="Fum_Rdtase/Succ_DH_flav-like_C"/>
</dbReference>
<evidence type="ECO:0000256" key="9">
    <source>
        <dbReference type="ARBA" id="ARBA00022982"/>
    </source>
</evidence>
<dbReference type="Proteomes" id="UP000199702">
    <property type="component" value="Unassembled WGS sequence"/>
</dbReference>
<dbReference type="InterPro" id="IPR027477">
    <property type="entry name" value="Succ_DH/fumarate_Rdtase_cat_sf"/>
</dbReference>
<dbReference type="GO" id="GO:0050660">
    <property type="term" value="F:flavin adenine dinucleotide binding"/>
    <property type="evidence" value="ECO:0007669"/>
    <property type="project" value="TreeGrafter"/>
</dbReference>
<keyword evidence="10" id="KW-0560">Oxidoreductase</keyword>
<dbReference type="NCBIfam" id="NF005749">
    <property type="entry name" value="PRK07573.1"/>
    <property type="match status" value="1"/>
</dbReference>
<dbReference type="RefSeq" id="WP_091311680.1">
    <property type="nucleotide sequence ID" value="NZ_CBCSJU010000007.1"/>
</dbReference>
<dbReference type="NCBIfam" id="TIGR01811">
    <property type="entry name" value="sdhA_Bsu"/>
    <property type="match status" value="1"/>
</dbReference>
<comment type="catalytic activity">
    <reaction evidence="12">
        <text>a quinone + succinate = fumarate + a quinol</text>
        <dbReference type="Rhea" id="RHEA:40523"/>
        <dbReference type="ChEBI" id="CHEBI:24646"/>
        <dbReference type="ChEBI" id="CHEBI:29806"/>
        <dbReference type="ChEBI" id="CHEBI:30031"/>
        <dbReference type="ChEBI" id="CHEBI:132124"/>
        <dbReference type="EC" id="1.3.5.1"/>
    </reaction>
</comment>
<dbReference type="STRING" id="402734.SAMN05660918_1759"/>
<feature type="domain" description="FAD-dependent oxidoreductase 2 FAD-binding" evidence="14">
    <location>
        <begin position="35"/>
        <end position="471"/>
    </location>
</feature>
<dbReference type="EC" id="1.3.5.1" evidence="4"/>
<dbReference type="FunFam" id="3.50.50.60:FF:000009">
    <property type="entry name" value="Succinate dehydrogenase flavoprotein subunit"/>
    <property type="match status" value="1"/>
</dbReference>
<dbReference type="GO" id="GO:0009055">
    <property type="term" value="F:electron transfer activity"/>
    <property type="evidence" value="ECO:0007669"/>
    <property type="project" value="TreeGrafter"/>
</dbReference>
<evidence type="ECO:0000256" key="2">
    <source>
        <dbReference type="ARBA" id="ARBA00004413"/>
    </source>
</evidence>
<keyword evidence="5" id="KW-0813">Transport</keyword>
<evidence type="ECO:0000256" key="11">
    <source>
        <dbReference type="ARBA" id="ARBA00023136"/>
    </source>
</evidence>
<dbReference type="AlphaFoldDB" id="A0A1H6TTG5"/>
<dbReference type="Gene3D" id="3.90.700.10">
    <property type="entry name" value="Succinate dehydrogenase/fumarate reductase flavoprotein, catalytic domain"/>
    <property type="match status" value="1"/>
</dbReference>
<proteinExistence type="inferred from homology"/>
<comment type="similarity">
    <text evidence="3">Belongs to the FAD-dependent oxidoreductase 2 family. FRD/SDH subfamily.</text>
</comment>
<evidence type="ECO:0000259" key="15">
    <source>
        <dbReference type="Pfam" id="PF02910"/>
    </source>
</evidence>
<dbReference type="Gene3D" id="1.20.58.100">
    <property type="entry name" value="Fumarate reductase/succinate dehydrogenase flavoprotein-like, C-terminal domain"/>
    <property type="match status" value="1"/>
</dbReference>
<dbReference type="SUPFAM" id="SSF51905">
    <property type="entry name" value="FAD/NAD(P)-binding domain"/>
    <property type="match status" value="1"/>
</dbReference>
<dbReference type="GO" id="GO:0005886">
    <property type="term" value="C:plasma membrane"/>
    <property type="evidence" value="ECO:0007669"/>
    <property type="project" value="UniProtKB-SubCell"/>
</dbReference>
<dbReference type="Pfam" id="PF00890">
    <property type="entry name" value="FAD_binding_2"/>
    <property type="match status" value="1"/>
</dbReference>
<evidence type="ECO:0000256" key="6">
    <source>
        <dbReference type="ARBA" id="ARBA00022475"/>
    </source>
</evidence>
<dbReference type="EMBL" id="FNYA01000003">
    <property type="protein sequence ID" value="SEI83359.1"/>
    <property type="molecule type" value="Genomic_DNA"/>
</dbReference>
<dbReference type="InterPro" id="IPR003953">
    <property type="entry name" value="FAD-dep_OxRdtase_2_FAD-bd"/>
</dbReference>
<feature type="domain" description="Fumarate reductase/succinate dehydrogenase flavoprotein-like C-terminal" evidence="15">
    <location>
        <begin position="533"/>
        <end position="668"/>
    </location>
</feature>
<dbReference type="SUPFAM" id="SSF46977">
    <property type="entry name" value="Succinate dehydrogenase/fumarate reductase flavoprotein C-terminal domain"/>
    <property type="match status" value="1"/>
</dbReference>
<evidence type="ECO:0000256" key="13">
    <source>
        <dbReference type="PIRSR" id="PIRSR630664-50"/>
    </source>
</evidence>
<dbReference type="OrthoDB" id="9806724at2"/>
<protein>
    <recommendedName>
        <fullName evidence="4">succinate dehydrogenase</fullName>
        <ecNumber evidence="4">1.3.5.1</ecNumber>
    </recommendedName>
</protein>
<reference evidence="17" key="1">
    <citation type="submission" date="2016-10" db="EMBL/GenBank/DDBJ databases">
        <authorList>
            <person name="Varghese N."/>
            <person name="Submissions S."/>
        </authorList>
    </citation>
    <scope>NUCLEOTIDE SEQUENCE [LARGE SCALE GENOMIC DNA]</scope>
    <source>
        <strain evidence="17">DSM 17934</strain>
    </source>
</reference>
<keyword evidence="11" id="KW-0472">Membrane</keyword>
<keyword evidence="6" id="KW-1003">Cell membrane</keyword>
<dbReference type="PRINTS" id="PR00368">
    <property type="entry name" value="FADPNR"/>
</dbReference>
<evidence type="ECO:0000256" key="3">
    <source>
        <dbReference type="ARBA" id="ARBA00008040"/>
    </source>
</evidence>
<dbReference type="Pfam" id="PF02910">
    <property type="entry name" value="Succ_DH_flav_C"/>
    <property type="match status" value="1"/>
</dbReference>
<dbReference type="PANTHER" id="PTHR11632:SF53">
    <property type="entry name" value="SUCCINATE DEHYDROGENASE FLAVOPROTEIN SUBUNIT"/>
    <property type="match status" value="1"/>
</dbReference>
<evidence type="ECO:0000256" key="7">
    <source>
        <dbReference type="ARBA" id="ARBA00022630"/>
    </source>
</evidence>
<evidence type="ECO:0000313" key="16">
    <source>
        <dbReference type="EMBL" id="SEI83359.1"/>
    </source>
</evidence>
<name>A0A1H6TTG5_9FLAO</name>
<dbReference type="PANTHER" id="PTHR11632">
    <property type="entry name" value="SUCCINATE DEHYDROGENASE 2 FLAVOPROTEIN SUBUNIT"/>
    <property type="match status" value="1"/>
</dbReference>
<dbReference type="Gene3D" id="3.50.50.60">
    <property type="entry name" value="FAD/NAD(P)-binding domain"/>
    <property type="match status" value="1"/>
</dbReference>
<comment type="subcellular location">
    <subcellularLocation>
        <location evidence="2">Cell membrane</location>
        <topology evidence="2">Peripheral membrane protein</topology>
        <orientation evidence="2">Cytoplasmic side</orientation>
    </subcellularLocation>
</comment>
<dbReference type="FunFam" id="1.20.58.100:FF:000003">
    <property type="entry name" value="Succinate dehydrogenase flavoprotein subunit"/>
    <property type="match status" value="1"/>
</dbReference>
<evidence type="ECO:0000256" key="10">
    <source>
        <dbReference type="ARBA" id="ARBA00023002"/>
    </source>
</evidence>
<evidence type="ECO:0000256" key="12">
    <source>
        <dbReference type="ARBA" id="ARBA00049220"/>
    </source>
</evidence>
<comment type="cofactor">
    <cofactor evidence="1">
        <name>FAD</name>
        <dbReference type="ChEBI" id="CHEBI:57692"/>
    </cofactor>
</comment>
<evidence type="ECO:0000256" key="1">
    <source>
        <dbReference type="ARBA" id="ARBA00001974"/>
    </source>
</evidence>